<evidence type="ECO:0000313" key="5">
    <source>
        <dbReference type="Proteomes" id="UP001642483"/>
    </source>
</evidence>
<dbReference type="Proteomes" id="UP001642483">
    <property type="component" value="Unassembled WGS sequence"/>
</dbReference>
<dbReference type="SUPFAM" id="SSF56436">
    <property type="entry name" value="C-type lectin-like"/>
    <property type="match status" value="1"/>
</dbReference>
<dbReference type="Pfam" id="PF00059">
    <property type="entry name" value="Lectin_C"/>
    <property type="match status" value="1"/>
</dbReference>
<evidence type="ECO:0000259" key="3">
    <source>
        <dbReference type="Pfam" id="PF00059"/>
    </source>
</evidence>
<keyword evidence="5" id="KW-1185">Reference proteome</keyword>
<dbReference type="InterPro" id="IPR016187">
    <property type="entry name" value="CTDL_fold"/>
</dbReference>
<dbReference type="CDD" id="cd00037">
    <property type="entry name" value="CLECT"/>
    <property type="match status" value="1"/>
</dbReference>
<feature type="region of interest" description="Disordered" evidence="1">
    <location>
        <begin position="215"/>
        <end position="235"/>
    </location>
</feature>
<reference evidence="4 5" key="1">
    <citation type="submission" date="2024-02" db="EMBL/GenBank/DDBJ databases">
        <authorList>
            <person name="Daric V."/>
            <person name="Darras S."/>
        </authorList>
    </citation>
    <scope>NUCLEOTIDE SEQUENCE [LARGE SCALE GENOMIC DNA]</scope>
</reference>
<feature type="compositionally biased region" description="Polar residues" evidence="1">
    <location>
        <begin position="215"/>
        <end position="230"/>
    </location>
</feature>
<protein>
    <recommendedName>
        <fullName evidence="3">C-type lectin domain-containing protein</fullName>
    </recommendedName>
</protein>
<accession>A0ABP0FV44</accession>
<keyword evidence="2" id="KW-0472">Membrane</keyword>
<proteinExistence type="predicted"/>
<dbReference type="Gene3D" id="3.10.100.10">
    <property type="entry name" value="Mannose-Binding Protein A, subunit A"/>
    <property type="match status" value="1"/>
</dbReference>
<evidence type="ECO:0000256" key="2">
    <source>
        <dbReference type="SAM" id="Phobius"/>
    </source>
</evidence>
<dbReference type="InterPro" id="IPR016186">
    <property type="entry name" value="C-type_lectin-like/link_sf"/>
</dbReference>
<keyword evidence="2" id="KW-0812">Transmembrane</keyword>
<feature type="transmembrane region" description="Helical" evidence="2">
    <location>
        <begin position="181"/>
        <end position="207"/>
    </location>
</feature>
<dbReference type="EMBL" id="CAWYQH010000097">
    <property type="protein sequence ID" value="CAK8683498.1"/>
    <property type="molecule type" value="Genomic_DNA"/>
</dbReference>
<evidence type="ECO:0000256" key="1">
    <source>
        <dbReference type="SAM" id="MobiDB-lite"/>
    </source>
</evidence>
<evidence type="ECO:0000313" key="4">
    <source>
        <dbReference type="EMBL" id="CAK8683498.1"/>
    </source>
</evidence>
<gene>
    <name evidence="4" type="ORF">CVLEPA_LOCUS14566</name>
</gene>
<dbReference type="InterPro" id="IPR001304">
    <property type="entry name" value="C-type_lectin-like"/>
</dbReference>
<organism evidence="4 5">
    <name type="scientific">Clavelina lepadiformis</name>
    <name type="common">Light-bulb sea squirt</name>
    <name type="synonym">Ascidia lepadiformis</name>
    <dbReference type="NCBI Taxonomy" id="159417"/>
    <lineage>
        <taxon>Eukaryota</taxon>
        <taxon>Metazoa</taxon>
        <taxon>Chordata</taxon>
        <taxon>Tunicata</taxon>
        <taxon>Ascidiacea</taxon>
        <taxon>Aplousobranchia</taxon>
        <taxon>Clavelinidae</taxon>
        <taxon>Clavelina</taxon>
    </lineage>
</organism>
<sequence length="325" mass="36770">MSGDCVTSYNISEGHIIYYRDKKDIYDSQQTCSETTGLALAILRDQESFNSVISHYPQSRQCKSDYYRVGLRRKNSETFYTWTDGRRYNNEFGTIFKFNDNNSNDCQSVAIYSKNRNISTTKLHSFPCNEKISFLCFSPKAVYTRTSIKTQSAFKAQTSTSQPSTSSTSDTWLAEQQAKEIGVGLIAGLIASLALVLLLLAITVYLVRKKRSRSGSESNHTSVTIQPSTTADRRPTTIEAIYTSDDTMYFTEIQRKNKAKEIFPNPTDQVHLQHYENCNDVGNSTYENDAAEYNSGNTDVKDLYAQVNKPKDQGTVVYSKVNKNR</sequence>
<feature type="domain" description="C-type lectin" evidence="3">
    <location>
        <begin position="22"/>
        <end position="136"/>
    </location>
</feature>
<keyword evidence="2" id="KW-1133">Transmembrane helix</keyword>
<name>A0ABP0FV44_CLALP</name>
<comment type="caution">
    <text evidence="4">The sequence shown here is derived from an EMBL/GenBank/DDBJ whole genome shotgun (WGS) entry which is preliminary data.</text>
</comment>